<evidence type="ECO:0000313" key="12">
    <source>
        <dbReference type="EMBL" id="OZC08454.1"/>
    </source>
</evidence>
<dbReference type="SUPFAM" id="SSF56112">
    <property type="entry name" value="Protein kinase-like (PK-like)"/>
    <property type="match status" value="1"/>
</dbReference>
<protein>
    <recommendedName>
        <fullName evidence="2">IkappaB kinase</fullName>
        <ecNumber evidence="2">2.7.11.10</ecNumber>
    </recommendedName>
</protein>
<keyword evidence="8 10" id="KW-0067">ATP-binding</keyword>
<evidence type="ECO:0000256" key="5">
    <source>
        <dbReference type="ARBA" id="ARBA00022679"/>
    </source>
</evidence>
<dbReference type="PANTHER" id="PTHR22969">
    <property type="entry name" value="IKB KINASE"/>
    <property type="match status" value="1"/>
</dbReference>
<name>A0A238BTZ1_9BILA</name>
<dbReference type="OrthoDB" id="10013850at2759"/>
<evidence type="ECO:0000256" key="3">
    <source>
        <dbReference type="ARBA" id="ARBA00022490"/>
    </source>
</evidence>
<comment type="subcellular location">
    <subcellularLocation>
        <location evidence="1">Cytoplasm</location>
    </subcellularLocation>
</comment>
<dbReference type="EC" id="2.7.11.10" evidence="2"/>
<evidence type="ECO:0000256" key="10">
    <source>
        <dbReference type="PROSITE-ProRule" id="PRU10141"/>
    </source>
</evidence>
<dbReference type="EMBL" id="KZ270008">
    <property type="protein sequence ID" value="OZC08454.1"/>
    <property type="molecule type" value="Genomic_DNA"/>
</dbReference>
<dbReference type="GO" id="GO:0005524">
    <property type="term" value="F:ATP binding"/>
    <property type="evidence" value="ECO:0007669"/>
    <property type="project" value="UniProtKB-UniRule"/>
</dbReference>
<reference evidence="12 13" key="1">
    <citation type="submission" date="2015-12" db="EMBL/GenBank/DDBJ databases">
        <title>Draft genome of the nematode, Onchocerca flexuosa.</title>
        <authorList>
            <person name="Mitreva M."/>
        </authorList>
    </citation>
    <scope>NUCLEOTIDE SEQUENCE [LARGE SCALE GENOMIC DNA]</scope>
    <source>
        <strain evidence="12">Red Deer</strain>
    </source>
</reference>
<feature type="domain" description="Protein kinase" evidence="11">
    <location>
        <begin position="18"/>
        <end position="320"/>
    </location>
</feature>
<dbReference type="Pfam" id="PF00069">
    <property type="entry name" value="Pkinase"/>
    <property type="match status" value="1"/>
</dbReference>
<keyword evidence="3" id="KW-0963">Cytoplasm</keyword>
<dbReference type="Gene3D" id="1.10.510.10">
    <property type="entry name" value="Transferase(Phosphotransferase) domain 1"/>
    <property type="match status" value="1"/>
</dbReference>
<dbReference type="GO" id="GO:0005737">
    <property type="term" value="C:cytoplasm"/>
    <property type="evidence" value="ECO:0007669"/>
    <property type="project" value="UniProtKB-SubCell"/>
</dbReference>
<gene>
    <name evidence="12" type="ORF">X798_04514</name>
</gene>
<evidence type="ECO:0000256" key="1">
    <source>
        <dbReference type="ARBA" id="ARBA00004496"/>
    </source>
</evidence>
<keyword evidence="5" id="KW-0808">Transferase</keyword>
<keyword evidence="13" id="KW-1185">Reference proteome</keyword>
<dbReference type="SMART" id="SM00220">
    <property type="entry name" value="S_TKc"/>
    <property type="match status" value="1"/>
</dbReference>
<feature type="binding site" evidence="10">
    <location>
        <position position="47"/>
    </location>
    <ligand>
        <name>ATP</name>
        <dbReference type="ChEBI" id="CHEBI:30616"/>
    </ligand>
</feature>
<evidence type="ECO:0000256" key="4">
    <source>
        <dbReference type="ARBA" id="ARBA00022527"/>
    </source>
</evidence>
<dbReference type="InterPro" id="IPR051180">
    <property type="entry name" value="IKK"/>
</dbReference>
<dbReference type="InterPro" id="IPR000719">
    <property type="entry name" value="Prot_kinase_dom"/>
</dbReference>
<evidence type="ECO:0000259" key="11">
    <source>
        <dbReference type="PROSITE" id="PS50011"/>
    </source>
</evidence>
<proteinExistence type="predicted"/>
<comment type="catalytic activity">
    <reaction evidence="9">
        <text>L-seryl-[I-kappa-B protein] + ATP = O-phospho-L-seryl-[I-kappa-B protein] + ADP + H(+)</text>
        <dbReference type="Rhea" id="RHEA:19073"/>
        <dbReference type="Rhea" id="RHEA-COMP:13698"/>
        <dbReference type="Rhea" id="RHEA-COMP:13699"/>
        <dbReference type="ChEBI" id="CHEBI:15378"/>
        <dbReference type="ChEBI" id="CHEBI:29999"/>
        <dbReference type="ChEBI" id="CHEBI:30616"/>
        <dbReference type="ChEBI" id="CHEBI:83421"/>
        <dbReference type="ChEBI" id="CHEBI:456216"/>
        <dbReference type="EC" id="2.7.11.10"/>
    </reaction>
</comment>
<dbReference type="InterPro" id="IPR017441">
    <property type="entry name" value="Protein_kinase_ATP_BS"/>
</dbReference>
<dbReference type="PROSITE" id="PS50011">
    <property type="entry name" value="PROTEIN_KINASE_DOM"/>
    <property type="match status" value="1"/>
</dbReference>
<dbReference type="PROSITE" id="PS00108">
    <property type="entry name" value="PROTEIN_KINASE_ST"/>
    <property type="match status" value="1"/>
</dbReference>
<keyword evidence="4" id="KW-0723">Serine/threonine-protein kinase</keyword>
<dbReference type="InterPro" id="IPR008271">
    <property type="entry name" value="Ser/Thr_kinase_AS"/>
</dbReference>
<accession>A0A238BTZ1</accession>
<organism evidence="12 13">
    <name type="scientific">Onchocerca flexuosa</name>
    <dbReference type="NCBI Taxonomy" id="387005"/>
    <lineage>
        <taxon>Eukaryota</taxon>
        <taxon>Metazoa</taxon>
        <taxon>Ecdysozoa</taxon>
        <taxon>Nematoda</taxon>
        <taxon>Chromadorea</taxon>
        <taxon>Rhabditida</taxon>
        <taxon>Spirurina</taxon>
        <taxon>Spiruromorpha</taxon>
        <taxon>Filarioidea</taxon>
        <taxon>Onchocercidae</taxon>
        <taxon>Onchocerca</taxon>
    </lineage>
</organism>
<evidence type="ECO:0000256" key="8">
    <source>
        <dbReference type="ARBA" id="ARBA00022840"/>
    </source>
</evidence>
<dbReference type="PANTHER" id="PTHR22969:SF15">
    <property type="entry name" value="FI05319P"/>
    <property type="match status" value="1"/>
</dbReference>
<dbReference type="GO" id="GO:0008384">
    <property type="term" value="F:IkappaB kinase activity"/>
    <property type="evidence" value="ECO:0007669"/>
    <property type="project" value="UniProtKB-EC"/>
</dbReference>
<evidence type="ECO:0000313" key="13">
    <source>
        <dbReference type="Proteomes" id="UP000242913"/>
    </source>
</evidence>
<evidence type="ECO:0000256" key="6">
    <source>
        <dbReference type="ARBA" id="ARBA00022741"/>
    </source>
</evidence>
<keyword evidence="6 10" id="KW-0547">Nucleotide-binding</keyword>
<evidence type="ECO:0000256" key="2">
    <source>
        <dbReference type="ARBA" id="ARBA00012442"/>
    </source>
</evidence>
<keyword evidence="7" id="KW-0418">Kinase</keyword>
<dbReference type="PROSITE" id="PS00107">
    <property type="entry name" value="PROTEIN_KINASE_ATP"/>
    <property type="match status" value="1"/>
</dbReference>
<evidence type="ECO:0000256" key="9">
    <source>
        <dbReference type="ARBA" id="ARBA00048789"/>
    </source>
</evidence>
<dbReference type="Proteomes" id="UP000242913">
    <property type="component" value="Unassembled WGS sequence"/>
</dbReference>
<sequence length="757" mass="87415">MDGISEHMEYANKFFWHQRSIDLIGNGAFGKVHKGRNQETGEFVAIKTCDKLNTREIEILQQMDSPYIVKFIASDTIDQKDRNEPQQMVLIMELADGSVRDELKKLENMFGLPYQILLQLIDHLDETNGERFVSEKGLSYLNSRKIAHRDVKPENLLIFNKSDRMIFKLCDFGGSRFLTDNFQPLHSICGTLGYLNEYSTANLARKTTALSYTKDECDLWSVGCTLFECATGILPFVPAKGPADTLGMYNMMISRPSDAIFGRVSETGQFLWQKDFPKGHCLYPTTFRRILSEFIRHLFDRREATRLTFNKFDEMCKELLNLKRMRVFKMNMICLEEYFDTSTVDHFERSYFDVYVKADIPVHDLICLLTLPAGSAIVYKSPPFPMSLIDCSSDIIVMGLQNNEIYTLPIKLPDLIVHSPFPQCNHEPTLHEMKLAAANTLNVERQTYKLQDAVLDVIRILRAVYAKLLREAQILSHDCSFASRLAKQLRLLSKAIALSKETIEERRAVENNAHSVVRELNFIGVITMNEFYEFYNQNGEKLRTFFPCGFFFFGFDEKWRSFPEDLAEDLAEAVKWICNMLQQIDVRIAVVESKQIAKEPSLKVELEAVVKLRTCSPCNHTSENVLLMETDRKYLLNSYEKAVRNYDEKLKQLHDIFMEPLQMIARDMFDLSHKLSKTKKQLEETLQLITITEQTNECRLEIAQIANGNSNSSISKSMKRNELSSLLKEFELHARQQKINAANSLALTQEWLHDMEV</sequence>
<dbReference type="InterPro" id="IPR011009">
    <property type="entry name" value="Kinase-like_dom_sf"/>
</dbReference>
<dbReference type="AlphaFoldDB" id="A0A238BTZ1"/>
<evidence type="ECO:0000256" key="7">
    <source>
        <dbReference type="ARBA" id="ARBA00022777"/>
    </source>
</evidence>